<dbReference type="InterPro" id="IPR011600">
    <property type="entry name" value="Pept_C14_caspase"/>
</dbReference>
<feature type="chain" id="PRO_5036929231" evidence="1">
    <location>
        <begin position="28"/>
        <end position="307"/>
    </location>
</feature>
<keyword evidence="4" id="KW-1185">Reference proteome</keyword>
<dbReference type="EMBL" id="JAERQG010000006">
    <property type="protein sequence ID" value="MBL0767079.1"/>
    <property type="molecule type" value="Genomic_DNA"/>
</dbReference>
<keyword evidence="1" id="KW-0732">Signal</keyword>
<sequence length="307" mass="34512">MLVNKLIKYVLLIGVSFLMNSQLNAQAISGKSNVVKVDFTQESRAMAEVKKEVVEAPKDEVTEKLGIVEKPKYHALIIGISEYQYAGAKLPNLDKPVEDATKLYEVLTTKYNFDPENVVFLKNPDRAKLIDTFYEVSNVVGERDNLLIFYAGHGFYDEAKDFGYWLPSDSKAESRANWIANSTIKDYVSAIPSKHTLLITDACFGGSIFKTRAVSSMSLLKINELYRDRSRKAITSGSLTEVPDESFFLYMLLKTLDENEYQFLPASSIFSRIYEPVMNNAPSTPQFGVIQGAGDEGGDFIFIKRKQ</sequence>
<gene>
    <name evidence="3" type="ORF">JKP34_17570</name>
</gene>
<feature type="signal peptide" evidence="1">
    <location>
        <begin position="1"/>
        <end position="27"/>
    </location>
</feature>
<evidence type="ECO:0000256" key="1">
    <source>
        <dbReference type="SAM" id="SignalP"/>
    </source>
</evidence>
<organism evidence="3 4">
    <name type="scientific">Marivirga atlantica</name>
    <dbReference type="NCBI Taxonomy" id="1548457"/>
    <lineage>
        <taxon>Bacteria</taxon>
        <taxon>Pseudomonadati</taxon>
        <taxon>Bacteroidota</taxon>
        <taxon>Cytophagia</taxon>
        <taxon>Cytophagales</taxon>
        <taxon>Marivirgaceae</taxon>
        <taxon>Marivirga</taxon>
    </lineage>
</organism>
<feature type="domain" description="Peptidase C14 caspase" evidence="2">
    <location>
        <begin position="74"/>
        <end position="221"/>
    </location>
</feature>
<dbReference type="GO" id="GO:0006508">
    <property type="term" value="P:proteolysis"/>
    <property type="evidence" value="ECO:0007669"/>
    <property type="project" value="InterPro"/>
</dbReference>
<reference evidence="3" key="1">
    <citation type="submission" date="2021-01" db="EMBL/GenBank/DDBJ databases">
        <title>Marivirga sp. nov., isolated from intertidal surface sediments.</title>
        <authorList>
            <person name="Zhang M."/>
        </authorList>
    </citation>
    <scope>NUCLEOTIDE SEQUENCE</scope>
    <source>
        <strain evidence="3">SM1354</strain>
    </source>
</reference>
<accession>A0A937AKC1</accession>
<evidence type="ECO:0000259" key="2">
    <source>
        <dbReference type="Pfam" id="PF00656"/>
    </source>
</evidence>
<dbReference type="GO" id="GO:0004197">
    <property type="term" value="F:cysteine-type endopeptidase activity"/>
    <property type="evidence" value="ECO:0007669"/>
    <property type="project" value="InterPro"/>
</dbReference>
<comment type="caution">
    <text evidence="3">The sequence shown here is derived from an EMBL/GenBank/DDBJ whole genome shotgun (WGS) entry which is preliminary data.</text>
</comment>
<evidence type="ECO:0000313" key="4">
    <source>
        <dbReference type="Proteomes" id="UP000642920"/>
    </source>
</evidence>
<proteinExistence type="predicted"/>
<protein>
    <submittedName>
        <fullName evidence="3">Caspase family protein</fullName>
    </submittedName>
</protein>
<dbReference type="Gene3D" id="3.40.50.1460">
    <property type="match status" value="1"/>
</dbReference>
<dbReference type="Pfam" id="PF00656">
    <property type="entry name" value="Peptidase_C14"/>
    <property type="match status" value="1"/>
</dbReference>
<dbReference type="AlphaFoldDB" id="A0A937AKC1"/>
<dbReference type="InterPro" id="IPR029030">
    <property type="entry name" value="Caspase-like_dom_sf"/>
</dbReference>
<dbReference type="RefSeq" id="WP_201924447.1">
    <property type="nucleotide sequence ID" value="NZ_JAERQG010000006.1"/>
</dbReference>
<dbReference type="Proteomes" id="UP000642920">
    <property type="component" value="Unassembled WGS sequence"/>
</dbReference>
<dbReference type="SUPFAM" id="SSF52129">
    <property type="entry name" value="Caspase-like"/>
    <property type="match status" value="1"/>
</dbReference>
<name>A0A937AKC1_9BACT</name>
<evidence type="ECO:0000313" key="3">
    <source>
        <dbReference type="EMBL" id="MBL0767079.1"/>
    </source>
</evidence>